<evidence type="ECO:0000256" key="1">
    <source>
        <dbReference type="SAM" id="MobiDB-lite"/>
    </source>
</evidence>
<feature type="region of interest" description="Disordered" evidence="1">
    <location>
        <begin position="50"/>
        <end position="69"/>
    </location>
</feature>
<reference evidence="3" key="1">
    <citation type="journal article" date="2015" name="BMC Genomics">
        <title>Draft genome of a commonly misdiagnosed multidrug resistant pathogen Candida auris.</title>
        <authorList>
            <person name="Chatterjee S."/>
            <person name="Alampalli S.V."/>
            <person name="Nageshan R.K."/>
            <person name="Chettiar S.T."/>
            <person name="Joshi S."/>
            <person name="Tatu U.S."/>
        </authorList>
    </citation>
    <scope>NUCLEOTIDE SEQUENCE [LARGE SCALE GENOMIC DNA]</scope>
    <source>
        <strain evidence="3">6684</strain>
    </source>
</reference>
<gene>
    <name evidence="2" type="ORF">QG37_07239</name>
</gene>
<protein>
    <submittedName>
        <fullName evidence="2">Uncharacterized protein</fullName>
    </submittedName>
</protein>
<feature type="compositionally biased region" description="Basic residues" evidence="1">
    <location>
        <begin position="54"/>
        <end position="69"/>
    </location>
</feature>
<evidence type="ECO:0000313" key="3">
    <source>
        <dbReference type="Proteomes" id="UP000037122"/>
    </source>
</evidence>
<organism evidence="2 3">
    <name type="scientific">Candidozyma auris</name>
    <name type="common">Yeast</name>
    <name type="synonym">Candida auris</name>
    <dbReference type="NCBI Taxonomy" id="498019"/>
    <lineage>
        <taxon>Eukaryota</taxon>
        <taxon>Fungi</taxon>
        <taxon>Dikarya</taxon>
        <taxon>Ascomycota</taxon>
        <taxon>Saccharomycotina</taxon>
        <taxon>Pichiomycetes</taxon>
        <taxon>Metschnikowiaceae</taxon>
        <taxon>Candidozyma</taxon>
    </lineage>
</organism>
<dbReference type="Proteomes" id="UP000037122">
    <property type="component" value="Unassembled WGS sequence"/>
</dbReference>
<comment type="caution">
    <text evidence="2">The sequence shown here is derived from an EMBL/GenBank/DDBJ whole genome shotgun (WGS) entry which is preliminary data.</text>
</comment>
<dbReference type="AlphaFoldDB" id="A0A0L0NS55"/>
<sequence>MEALVSCGQLVYGFCGCKIQPPPKTNSYFDKTRHQRALFCQNIPETVPKEEKKMVKKKKKKKRKKMRKK</sequence>
<accession>A0A0L0NS55</accession>
<evidence type="ECO:0000313" key="2">
    <source>
        <dbReference type="EMBL" id="KND96500.1"/>
    </source>
</evidence>
<dbReference type="EMBL" id="LGST01000055">
    <property type="protein sequence ID" value="KND96500.1"/>
    <property type="molecule type" value="Genomic_DNA"/>
</dbReference>
<name>A0A0L0NS55_CANAR</name>
<dbReference type="VEuPathDB" id="FungiDB:QG37_07239"/>
<proteinExistence type="predicted"/>